<accession>A0A1Z5HPI2</accession>
<evidence type="ECO:0000313" key="2">
    <source>
        <dbReference type="Proteomes" id="UP000197032"/>
    </source>
</evidence>
<evidence type="ECO:0008006" key="3">
    <source>
        <dbReference type="Google" id="ProtNLM"/>
    </source>
</evidence>
<reference evidence="2" key="1">
    <citation type="journal article" date="2017" name="Appl. Environ. Microbiol.">
        <title>Genomic analysis of Calderihabitans maritimus KKC1, a thermophilic hydrogenogenic carboxydotrophic bacterium isolated from marine sediment.</title>
        <authorList>
            <person name="Omae K."/>
            <person name="Yoneda Y."/>
            <person name="Fukuyama Y."/>
            <person name="Yoshida T."/>
            <person name="Sako Y."/>
        </authorList>
    </citation>
    <scope>NUCLEOTIDE SEQUENCE [LARGE SCALE GENOMIC DNA]</scope>
    <source>
        <strain evidence="2">KKC1</strain>
    </source>
</reference>
<proteinExistence type="predicted"/>
<evidence type="ECO:0000313" key="1">
    <source>
        <dbReference type="EMBL" id="GAW91231.1"/>
    </source>
</evidence>
<comment type="caution">
    <text evidence="1">The sequence shown here is derived from an EMBL/GenBank/DDBJ whole genome shotgun (WGS) entry which is preliminary data.</text>
</comment>
<protein>
    <recommendedName>
        <fullName evidence="3">DUF4878 domain-containing protein</fullName>
    </recommendedName>
</protein>
<name>A0A1Z5HPI2_9FIRM</name>
<gene>
    <name evidence="1" type="ORF">KKC1_03930</name>
</gene>
<sequence>MRTMLRVLVVAILLGAIFYFAGSGLLEGTPLEGMGKDLARLPEVLKEKVAQVMARRHQEDLVAQREEPEKALEKFYRAVARGRKDSVEQMLSVQSRIDPENVTGAELAGEEISFKSTLIRDDTARLYFYLGGEYFMAVMDREQERWKVREIKAME</sequence>
<dbReference type="RefSeq" id="WP_088552804.1">
    <property type="nucleotide sequence ID" value="NZ_BDGJ01000010.1"/>
</dbReference>
<organism evidence="1 2">
    <name type="scientific">Calderihabitans maritimus</name>
    <dbReference type="NCBI Taxonomy" id="1246530"/>
    <lineage>
        <taxon>Bacteria</taxon>
        <taxon>Bacillati</taxon>
        <taxon>Bacillota</taxon>
        <taxon>Clostridia</taxon>
        <taxon>Neomoorellales</taxon>
        <taxon>Calderihabitantaceae</taxon>
        <taxon>Calderihabitans</taxon>
    </lineage>
</organism>
<dbReference type="AlphaFoldDB" id="A0A1Z5HPI2"/>
<keyword evidence="2" id="KW-1185">Reference proteome</keyword>
<dbReference type="EMBL" id="BDGJ01000010">
    <property type="protein sequence ID" value="GAW91231.1"/>
    <property type="molecule type" value="Genomic_DNA"/>
</dbReference>
<dbReference type="Proteomes" id="UP000197032">
    <property type="component" value="Unassembled WGS sequence"/>
</dbReference>